<sequence>MENMNQSIMIIDNERSQSIMNLERQIGQLVIALNSMKEGQFSSYIIKNPKENVWAIQMTSTSATNKPKQKQVMYKPKESTI</sequence>
<name>A0AAP0IFA3_9MAGN</name>
<proteinExistence type="predicted"/>
<dbReference type="AlphaFoldDB" id="A0AAP0IFA3"/>
<accession>A0AAP0IFA3</accession>
<gene>
    <name evidence="1" type="ORF">Syun_020887</name>
</gene>
<organism evidence="1 2">
    <name type="scientific">Stephania yunnanensis</name>
    <dbReference type="NCBI Taxonomy" id="152371"/>
    <lineage>
        <taxon>Eukaryota</taxon>
        <taxon>Viridiplantae</taxon>
        <taxon>Streptophyta</taxon>
        <taxon>Embryophyta</taxon>
        <taxon>Tracheophyta</taxon>
        <taxon>Spermatophyta</taxon>
        <taxon>Magnoliopsida</taxon>
        <taxon>Ranunculales</taxon>
        <taxon>Menispermaceae</taxon>
        <taxon>Menispermoideae</taxon>
        <taxon>Cissampelideae</taxon>
        <taxon>Stephania</taxon>
    </lineage>
</organism>
<dbReference type="EMBL" id="JBBNAF010000009">
    <property type="protein sequence ID" value="KAK9114090.1"/>
    <property type="molecule type" value="Genomic_DNA"/>
</dbReference>
<evidence type="ECO:0000313" key="1">
    <source>
        <dbReference type="EMBL" id="KAK9114090.1"/>
    </source>
</evidence>
<dbReference type="Proteomes" id="UP001420932">
    <property type="component" value="Unassembled WGS sequence"/>
</dbReference>
<protein>
    <submittedName>
        <fullName evidence="1">Uncharacterized protein</fullName>
    </submittedName>
</protein>
<reference evidence="1 2" key="1">
    <citation type="submission" date="2024-01" db="EMBL/GenBank/DDBJ databases">
        <title>Genome assemblies of Stephania.</title>
        <authorList>
            <person name="Yang L."/>
        </authorList>
    </citation>
    <scope>NUCLEOTIDE SEQUENCE [LARGE SCALE GENOMIC DNA]</scope>
    <source>
        <strain evidence="1">YNDBR</strain>
        <tissue evidence="1">Leaf</tissue>
    </source>
</reference>
<evidence type="ECO:0000313" key="2">
    <source>
        <dbReference type="Proteomes" id="UP001420932"/>
    </source>
</evidence>
<keyword evidence="2" id="KW-1185">Reference proteome</keyword>
<comment type="caution">
    <text evidence="1">The sequence shown here is derived from an EMBL/GenBank/DDBJ whole genome shotgun (WGS) entry which is preliminary data.</text>
</comment>